<evidence type="ECO:0000313" key="1">
    <source>
        <dbReference type="EMBL" id="SBP86777.1"/>
    </source>
</evidence>
<dbReference type="OrthoDB" id="3260213at2"/>
<keyword evidence="2" id="KW-1185">Reference proteome</keyword>
<dbReference type="PROSITE" id="PS51318">
    <property type="entry name" value="TAT"/>
    <property type="match status" value="1"/>
</dbReference>
<dbReference type="PROSITE" id="PS51257">
    <property type="entry name" value="PROKAR_LIPOPROTEIN"/>
    <property type="match status" value="1"/>
</dbReference>
<sequence length="507" mass="52540">MRQTRRQFIQQSLLAFPAIGTLASCGGGGGASAASVPNGTNSGNVSTGLQAYGKSLVPYSPLAKQPKLVPFRDPDFGTRMIRLTDAKADWNSGWAVPAYPTTQAWNTDESLLILYVSGRLSSTGVEGGFALLDGKTYAFIQFLAINPADIEQFYWSTTDPQTLFYVNNSQSTGSQVNQLVKATITVAARTNGSISAVSMSTTVLHDFASDFKPGGALASAVSGAGTITKVSGGEDPFAMSEDNDLIGLGADLNKTSGGVEEFAAFSYRISTGAIGLAFPAVGSVPQALPSGSGTYFYQSTNGVQVLDALSNQVLRTLPFDGQEHSDMLRNAAGDDIVAGAQYGPPSGGATGTLIWVNLSKGGAVHTLIGPANGDPYPPAGTLVSGRAYKASGWVAVGITGCPSGSTGNCQGPTPTVSGTPKTYLDQEVLIANVDSGAIYRVAHHRSAGYYNNATTNNYWAQPNVTISPSGTRILVPSDWGCANPSAPVIDPSAIIDTYVIELPGYTG</sequence>
<reference evidence="1 2" key="1">
    <citation type="submission" date="2016-06" db="EMBL/GenBank/DDBJ databases">
        <authorList>
            <person name="Kjaerup R.B."/>
            <person name="Dalgaard T.S."/>
            <person name="Juul-Madsen H.R."/>
        </authorList>
    </citation>
    <scope>NUCLEOTIDE SEQUENCE [LARGE SCALE GENOMIC DNA]</scope>
    <source>
        <strain evidence="1 2">DSM 16361</strain>
    </source>
</reference>
<dbReference type="InterPro" id="IPR006311">
    <property type="entry name" value="TAT_signal"/>
</dbReference>
<name>A0A238D0I8_THIDL</name>
<protein>
    <submittedName>
        <fullName evidence="1">Uncharacterized protein</fullName>
    </submittedName>
</protein>
<proteinExistence type="predicted"/>
<organism evidence="1 2">
    <name type="scientific">Thiomonas delicata</name>
    <name type="common">Thiomonas cuprina</name>
    <dbReference type="NCBI Taxonomy" id="364030"/>
    <lineage>
        <taxon>Bacteria</taxon>
        <taxon>Pseudomonadati</taxon>
        <taxon>Pseudomonadota</taxon>
        <taxon>Betaproteobacteria</taxon>
        <taxon>Burkholderiales</taxon>
        <taxon>Thiomonas</taxon>
    </lineage>
</organism>
<accession>A0A238D0I8</accession>
<evidence type="ECO:0000313" key="2">
    <source>
        <dbReference type="Proteomes" id="UP000214566"/>
    </source>
</evidence>
<dbReference type="RefSeq" id="WP_094159235.1">
    <property type="nucleotide sequence ID" value="NZ_LT592170.1"/>
</dbReference>
<dbReference type="Proteomes" id="UP000214566">
    <property type="component" value="Unassembled WGS sequence"/>
</dbReference>
<dbReference type="EMBL" id="FLMQ01000045">
    <property type="protein sequence ID" value="SBP86777.1"/>
    <property type="molecule type" value="Genomic_DNA"/>
</dbReference>
<gene>
    <name evidence="1" type="ORF">THIARS_50025</name>
</gene>
<dbReference type="AlphaFoldDB" id="A0A238D0I8"/>